<dbReference type="RefSeq" id="WP_267304115.1">
    <property type="nucleotide sequence ID" value="NZ_JAOQJX010000015.1"/>
</dbReference>
<feature type="region of interest" description="Disordered" evidence="1">
    <location>
        <begin position="81"/>
        <end position="107"/>
    </location>
</feature>
<evidence type="ECO:0000256" key="1">
    <source>
        <dbReference type="SAM" id="MobiDB-lite"/>
    </source>
</evidence>
<comment type="caution">
    <text evidence="2">The sequence shown here is derived from an EMBL/GenBank/DDBJ whole genome shotgun (WGS) entry which is preliminary data.</text>
</comment>
<accession>A0ABT2TCK6</accession>
<feature type="compositionally biased region" description="Low complexity" evidence="1">
    <location>
        <begin position="140"/>
        <end position="163"/>
    </location>
</feature>
<reference evidence="2 3" key="1">
    <citation type="journal article" date="2021" name="ISME Commun">
        <title>Automated analysis of genomic sequences facilitates high-throughput and comprehensive description of bacteria.</title>
        <authorList>
            <person name="Hitch T.C.A."/>
        </authorList>
    </citation>
    <scope>NUCLEOTIDE SEQUENCE [LARGE SCALE GENOMIC DNA]</scope>
    <source>
        <strain evidence="2 3">H2_18</strain>
    </source>
</reference>
<sequence length="240" mass="27911">MHVKNIHSILEKLAECAKIEAEKGIEQLDTKEMGEVVDMIKDLSEAEYYSRIAVAMAKTEEDEKKEEEYILKSLKEEYGEEDGERRFYRGQPRSKTSGRFMKRGDGRRSYTMTPEMYYDREPEYYRDMDRLDGRMYYTDSGMSSPGSYSRNSGGNSRGYSESNYSRDGREGRSGQSRRSYMETKELHKGNSAEDKQHKMKELEKYMSELGSDITEMISDASNEEKTLLKNKLQVLAQKIV</sequence>
<name>A0ABT2TCK6_9FIRM</name>
<gene>
    <name evidence="2" type="ORF">OCV51_10150</name>
</gene>
<proteinExistence type="predicted"/>
<organism evidence="2 3">
    <name type="scientific">Faecalicatena acetigenes</name>
    <dbReference type="NCBI Taxonomy" id="2981790"/>
    <lineage>
        <taxon>Bacteria</taxon>
        <taxon>Bacillati</taxon>
        <taxon>Bacillota</taxon>
        <taxon>Clostridia</taxon>
        <taxon>Lachnospirales</taxon>
        <taxon>Lachnospiraceae</taxon>
        <taxon>Faecalicatena</taxon>
    </lineage>
</organism>
<protein>
    <submittedName>
        <fullName evidence="2">Uncharacterized protein</fullName>
    </submittedName>
</protein>
<feature type="region of interest" description="Disordered" evidence="1">
    <location>
        <begin position="136"/>
        <end position="200"/>
    </location>
</feature>
<evidence type="ECO:0000313" key="3">
    <source>
        <dbReference type="Proteomes" id="UP001652394"/>
    </source>
</evidence>
<dbReference type="EMBL" id="JAOQJX010000015">
    <property type="protein sequence ID" value="MCU6748008.1"/>
    <property type="molecule type" value="Genomic_DNA"/>
</dbReference>
<feature type="compositionally biased region" description="Basic and acidic residues" evidence="1">
    <location>
        <begin position="179"/>
        <end position="200"/>
    </location>
</feature>
<dbReference type="Proteomes" id="UP001652394">
    <property type="component" value="Unassembled WGS sequence"/>
</dbReference>
<keyword evidence="3" id="KW-1185">Reference proteome</keyword>
<evidence type="ECO:0000313" key="2">
    <source>
        <dbReference type="EMBL" id="MCU6748008.1"/>
    </source>
</evidence>